<dbReference type="HOGENOM" id="CLU_3012501_0_0_11"/>
<evidence type="ECO:0000313" key="2">
    <source>
        <dbReference type="Proteomes" id="UP000017984"/>
    </source>
</evidence>
<dbReference type="STRING" id="1352936.M878_30135"/>
<name>V6JXY0_STRRC</name>
<dbReference type="PATRIC" id="fig|1352936.5.peg.6282"/>
<reference evidence="1 2" key="1">
    <citation type="journal article" date="2014" name="Genome Announc.">
        <title>Draft Genome Sequence of Streptomyces roseochromogenes subsp. oscitans DS 12.976, Producer of the Aminocoumarin Antibiotic Clorobiocin.</title>
        <authorList>
            <person name="Ruckert C."/>
            <person name="Kalinowski J."/>
            <person name="Heide L."/>
            <person name="Apel A.K."/>
        </authorList>
    </citation>
    <scope>NUCLEOTIDE SEQUENCE [LARGE SCALE GENOMIC DNA]</scope>
    <source>
        <strain evidence="1 2">DS 12.976</strain>
    </source>
</reference>
<gene>
    <name evidence="1" type="ORF">M878_30135</name>
</gene>
<evidence type="ECO:0000313" key="1">
    <source>
        <dbReference type="EMBL" id="EST24588.1"/>
    </source>
</evidence>
<organism evidence="1 2">
    <name type="scientific">Streptomyces roseochromogenus subsp. oscitans DS 12.976</name>
    <dbReference type="NCBI Taxonomy" id="1352936"/>
    <lineage>
        <taxon>Bacteria</taxon>
        <taxon>Bacillati</taxon>
        <taxon>Actinomycetota</taxon>
        <taxon>Actinomycetes</taxon>
        <taxon>Kitasatosporales</taxon>
        <taxon>Streptomycetaceae</taxon>
        <taxon>Streptomyces</taxon>
    </lineage>
</organism>
<proteinExistence type="predicted"/>
<protein>
    <submittedName>
        <fullName evidence="1">Uncharacterized protein</fullName>
    </submittedName>
</protein>
<accession>V6JXY0</accession>
<keyword evidence="2" id="KW-1185">Reference proteome</keyword>
<dbReference type="EMBL" id="AWQX01000262">
    <property type="protein sequence ID" value="EST24588.1"/>
    <property type="molecule type" value="Genomic_DNA"/>
</dbReference>
<dbReference type="Proteomes" id="UP000017984">
    <property type="component" value="Chromosome"/>
</dbReference>
<dbReference type="AlphaFoldDB" id="V6JXY0"/>
<comment type="caution">
    <text evidence="1">The sequence shown here is derived from an EMBL/GenBank/DDBJ whole genome shotgun (WGS) entry which is preliminary data.</text>
</comment>
<sequence length="56" mass="5823">MLAEAGPCVIDFGVSRTAEPTGADAPPFSAPARHPSSVGARWFGHAGDTPMVSRVW</sequence>